<evidence type="ECO:0000313" key="2">
    <source>
        <dbReference type="Proteomes" id="UP000092695"/>
    </source>
</evidence>
<name>A0A193LBR0_9GAMM</name>
<evidence type="ECO:0008006" key="3">
    <source>
        <dbReference type="Google" id="ProtNLM"/>
    </source>
</evidence>
<reference evidence="1 2" key="1">
    <citation type="submission" date="2016-06" db="EMBL/GenBank/DDBJ databases">
        <title>Complete genome sequence of a deep-branching marine Gamma Proteobacterium Woeseia oceani type strain XK5.</title>
        <authorList>
            <person name="Mu D."/>
            <person name="Du Z."/>
        </authorList>
    </citation>
    <scope>NUCLEOTIDE SEQUENCE [LARGE SCALE GENOMIC DNA]</scope>
    <source>
        <strain evidence="1 2">XK5</strain>
    </source>
</reference>
<dbReference type="RefSeq" id="WP_068611719.1">
    <property type="nucleotide sequence ID" value="NZ_CP016268.1"/>
</dbReference>
<gene>
    <name evidence="1" type="ORF">BA177_00390</name>
</gene>
<proteinExistence type="predicted"/>
<dbReference type="STRING" id="1548547.BA177_00390"/>
<organism evidence="1 2">
    <name type="scientific">Woeseia oceani</name>
    <dbReference type="NCBI Taxonomy" id="1548547"/>
    <lineage>
        <taxon>Bacteria</taxon>
        <taxon>Pseudomonadati</taxon>
        <taxon>Pseudomonadota</taxon>
        <taxon>Gammaproteobacteria</taxon>
        <taxon>Woeseiales</taxon>
        <taxon>Woeseiaceae</taxon>
        <taxon>Woeseia</taxon>
    </lineage>
</organism>
<keyword evidence="2" id="KW-1185">Reference proteome</keyword>
<dbReference type="EMBL" id="CP016268">
    <property type="protein sequence ID" value="ANO49876.1"/>
    <property type="molecule type" value="Genomic_DNA"/>
</dbReference>
<protein>
    <recommendedName>
        <fullName evidence="3">HD/PDEase domain-containing protein</fullName>
    </recommendedName>
</protein>
<dbReference type="SUPFAM" id="SSF109604">
    <property type="entry name" value="HD-domain/PDEase-like"/>
    <property type="match status" value="1"/>
</dbReference>
<dbReference type="Gene3D" id="1.10.3210.10">
    <property type="entry name" value="Hypothetical protein af1432"/>
    <property type="match status" value="1"/>
</dbReference>
<dbReference type="OrthoDB" id="188290at2"/>
<dbReference type="Proteomes" id="UP000092695">
    <property type="component" value="Chromosome"/>
</dbReference>
<dbReference type="AlphaFoldDB" id="A0A193LBR0"/>
<accession>A0A193LBR0</accession>
<sequence>MSNATALKLRPDNDKNKSRILSHDRRNDYDVTNTVQVSNPHAVRKAVRELFSATYPGAPFDKLWLAFYDFERLFSGQFPGYVGCDTTYHDMQHTLDMTLALARLVAGYEQSADEADRLGADRAQMTIITSLFHDSGYIRHADRDKEFHNGAQLTQQHVSRSADFLRRYLPELGLARDVAVASMIVHFTGYELDIDKIELDDPRDSICGHLLGTADLIAQMADRCYLEKCRDSLYKEFVLGGIAVEHSRPGHFSVRYESGVDLLKKTPDFYQHVLKTRLQSKFNRAYRYIEVLFSGQNPYVEAIRINMEHLVRVLKTGDWRLLRRAPHAYVADSDAPRQIQELVDLQLARVPTQHDVSKDYLPA</sequence>
<evidence type="ECO:0000313" key="1">
    <source>
        <dbReference type="EMBL" id="ANO49876.1"/>
    </source>
</evidence>
<dbReference type="KEGG" id="woc:BA177_00390"/>